<gene>
    <name evidence="2" type="ORF">H072_7715</name>
</gene>
<dbReference type="AlphaFoldDB" id="S8BTG1"/>
<accession>S8BTG1</accession>
<protein>
    <submittedName>
        <fullName evidence="2">Uncharacterized protein</fullName>
    </submittedName>
</protein>
<dbReference type="Proteomes" id="UP000015100">
    <property type="component" value="Unassembled WGS sequence"/>
</dbReference>
<organism evidence="2 3">
    <name type="scientific">Dactylellina haptotyla (strain CBS 200.50)</name>
    <name type="common">Nematode-trapping fungus</name>
    <name type="synonym">Monacrosporium haptotylum</name>
    <dbReference type="NCBI Taxonomy" id="1284197"/>
    <lineage>
        <taxon>Eukaryota</taxon>
        <taxon>Fungi</taxon>
        <taxon>Dikarya</taxon>
        <taxon>Ascomycota</taxon>
        <taxon>Pezizomycotina</taxon>
        <taxon>Orbiliomycetes</taxon>
        <taxon>Orbiliales</taxon>
        <taxon>Orbiliaceae</taxon>
        <taxon>Dactylellina</taxon>
    </lineage>
</organism>
<name>S8BTG1_DACHA</name>
<evidence type="ECO:0000313" key="2">
    <source>
        <dbReference type="EMBL" id="EPS38532.1"/>
    </source>
</evidence>
<feature type="region of interest" description="Disordered" evidence="1">
    <location>
        <begin position="58"/>
        <end position="84"/>
    </location>
</feature>
<dbReference type="HOGENOM" id="CLU_758683_0_0_1"/>
<comment type="caution">
    <text evidence="2">The sequence shown here is derived from an EMBL/GenBank/DDBJ whole genome shotgun (WGS) entry which is preliminary data.</text>
</comment>
<proteinExistence type="predicted"/>
<keyword evidence="3" id="KW-1185">Reference proteome</keyword>
<evidence type="ECO:0000256" key="1">
    <source>
        <dbReference type="SAM" id="MobiDB-lite"/>
    </source>
</evidence>
<sequence>MLATYCLPEITSPSRYQSRPRERGALPPLFSKTLGHHRLVGGPNFIIYGPVSFNAPPDGPAARADVERGPESGSPAAAAAAANMHPTDKSEKAFELLHQAHFRAFLVFTRNTNQYELLITECISRLELLECLSLPASLGDMANYLKADILRSEANAHVARLKATTTTERDRASSANKVFKIRCDAEDIMKKISRDNIFFSQDVKRMERDFKNLHSDALKADRGHSAMALLPTPEVQYISRNSGSSTSVNSGNNENLEIKAGLGSKPPTLTSTEKTVEIGPETGLFGSDPLADINNMIRRVLQCRITVGDKVRSEIDLDDSAILLDEPQDIVGDLRVIASITNLEGYPFLLFLICCSGQCNGCKIW</sequence>
<evidence type="ECO:0000313" key="3">
    <source>
        <dbReference type="Proteomes" id="UP000015100"/>
    </source>
</evidence>
<reference evidence="3" key="2">
    <citation type="submission" date="2013-04" db="EMBL/GenBank/DDBJ databases">
        <title>Genomic mechanisms accounting for the adaptation to parasitism in nematode-trapping fungi.</title>
        <authorList>
            <person name="Ahren D.G."/>
        </authorList>
    </citation>
    <scope>NUCLEOTIDE SEQUENCE [LARGE SCALE GENOMIC DNA]</scope>
    <source>
        <strain evidence="3">CBS 200.50</strain>
    </source>
</reference>
<dbReference type="EMBL" id="AQGS01000539">
    <property type="protein sequence ID" value="EPS38532.1"/>
    <property type="molecule type" value="Genomic_DNA"/>
</dbReference>
<reference evidence="2 3" key="1">
    <citation type="journal article" date="2013" name="PLoS Genet.">
        <title>Genomic mechanisms accounting for the adaptation to parasitism in nematode-trapping fungi.</title>
        <authorList>
            <person name="Meerupati T."/>
            <person name="Andersson K.M."/>
            <person name="Friman E."/>
            <person name="Kumar D."/>
            <person name="Tunlid A."/>
            <person name="Ahren D."/>
        </authorList>
    </citation>
    <scope>NUCLEOTIDE SEQUENCE [LARGE SCALE GENOMIC DNA]</scope>
    <source>
        <strain evidence="2 3">CBS 200.50</strain>
    </source>
</reference>